<dbReference type="VEuPathDB" id="VectorBase:ASIC003902"/>
<sequence>MPGFRRARKLETMRSPCQHQLRQTRTLPNLFQCGHKELKPHRVMLHRSLALDLFGVAFAKEERSIRREVGGNGGSRNPGPQPASQTDRSPTEADRGGMERVGCCFFGAKGKRARSEWPECCSRQRKCAGAGARRRHIYIPSRSIDGRVMLSRVGAEFWCKKHLTTMLGRNRPSKVETIW</sequence>
<feature type="region of interest" description="Disordered" evidence="1">
    <location>
        <begin position="65"/>
        <end position="96"/>
    </location>
</feature>
<gene>
    <name evidence="2" type="ORF">ZHAS_00003902</name>
</gene>
<dbReference type="Proteomes" id="UP000030765">
    <property type="component" value="Unassembled WGS sequence"/>
</dbReference>
<proteinExistence type="predicted"/>
<dbReference type="EMBL" id="KE524792">
    <property type="protein sequence ID" value="KFB36740.1"/>
    <property type="molecule type" value="Genomic_DNA"/>
</dbReference>
<accession>A0A084VFJ6</accession>
<reference evidence="3" key="2">
    <citation type="submission" date="2020-05" db="UniProtKB">
        <authorList>
            <consortium name="EnsemblMetazoa"/>
        </authorList>
    </citation>
    <scope>IDENTIFICATION</scope>
</reference>
<evidence type="ECO:0000313" key="4">
    <source>
        <dbReference type="Proteomes" id="UP000030765"/>
    </source>
</evidence>
<evidence type="ECO:0000313" key="2">
    <source>
        <dbReference type="EMBL" id="KFB36740.1"/>
    </source>
</evidence>
<dbReference type="EMBL" id="ATLV01012425">
    <property type="status" value="NOT_ANNOTATED_CDS"/>
    <property type="molecule type" value="Genomic_DNA"/>
</dbReference>
<organism evidence="2">
    <name type="scientific">Anopheles sinensis</name>
    <name type="common">Mosquito</name>
    <dbReference type="NCBI Taxonomy" id="74873"/>
    <lineage>
        <taxon>Eukaryota</taxon>
        <taxon>Metazoa</taxon>
        <taxon>Ecdysozoa</taxon>
        <taxon>Arthropoda</taxon>
        <taxon>Hexapoda</taxon>
        <taxon>Insecta</taxon>
        <taxon>Pterygota</taxon>
        <taxon>Neoptera</taxon>
        <taxon>Endopterygota</taxon>
        <taxon>Diptera</taxon>
        <taxon>Nematocera</taxon>
        <taxon>Culicoidea</taxon>
        <taxon>Culicidae</taxon>
        <taxon>Anophelinae</taxon>
        <taxon>Anopheles</taxon>
    </lineage>
</organism>
<name>A0A084VFJ6_ANOSI</name>
<dbReference type="EnsemblMetazoa" id="ASIC003902-RA">
    <property type="protein sequence ID" value="ASIC003902-PA"/>
    <property type="gene ID" value="ASIC003902"/>
</dbReference>
<reference evidence="2 4" key="1">
    <citation type="journal article" date="2014" name="BMC Genomics">
        <title>Genome sequence of Anopheles sinensis provides insight into genetics basis of mosquito competence for malaria parasites.</title>
        <authorList>
            <person name="Zhou D."/>
            <person name="Zhang D."/>
            <person name="Ding G."/>
            <person name="Shi L."/>
            <person name="Hou Q."/>
            <person name="Ye Y."/>
            <person name="Xu Y."/>
            <person name="Zhou H."/>
            <person name="Xiong C."/>
            <person name="Li S."/>
            <person name="Yu J."/>
            <person name="Hong S."/>
            <person name="Yu X."/>
            <person name="Zou P."/>
            <person name="Chen C."/>
            <person name="Chang X."/>
            <person name="Wang W."/>
            <person name="Lv Y."/>
            <person name="Sun Y."/>
            <person name="Ma L."/>
            <person name="Shen B."/>
            <person name="Zhu C."/>
        </authorList>
    </citation>
    <scope>NUCLEOTIDE SEQUENCE [LARGE SCALE GENOMIC DNA]</scope>
</reference>
<keyword evidence="4" id="KW-1185">Reference proteome</keyword>
<evidence type="ECO:0000313" key="3">
    <source>
        <dbReference type="EnsemblMetazoa" id="ASIC003902-PA"/>
    </source>
</evidence>
<dbReference type="AlphaFoldDB" id="A0A084VFJ6"/>
<protein>
    <submittedName>
        <fullName evidence="2 3">Uncharacterized protein</fullName>
    </submittedName>
</protein>
<evidence type="ECO:0000256" key="1">
    <source>
        <dbReference type="SAM" id="MobiDB-lite"/>
    </source>
</evidence>